<keyword evidence="1" id="KW-0472">Membrane</keyword>
<keyword evidence="1" id="KW-1133">Transmembrane helix</keyword>
<dbReference type="EMBL" id="JDVG02000224">
    <property type="protein sequence ID" value="KFB73431.1"/>
    <property type="molecule type" value="Genomic_DNA"/>
</dbReference>
<dbReference type="Pfam" id="PF00689">
    <property type="entry name" value="Cation_ATPase_C"/>
    <property type="match status" value="1"/>
</dbReference>
<evidence type="ECO:0000256" key="1">
    <source>
        <dbReference type="SAM" id="Phobius"/>
    </source>
</evidence>
<evidence type="ECO:0000313" key="4">
    <source>
        <dbReference type="Proteomes" id="UP000020077"/>
    </source>
</evidence>
<organism evidence="3 4">
    <name type="scientific">Candidatus Accumulibacter phosphatis</name>
    <dbReference type="NCBI Taxonomy" id="327160"/>
    <lineage>
        <taxon>Bacteria</taxon>
        <taxon>Pseudomonadati</taxon>
        <taxon>Pseudomonadota</taxon>
        <taxon>Betaproteobacteria</taxon>
        <taxon>Candidatus Accumulibacter</taxon>
    </lineage>
</organism>
<name>A0A080LXJ9_9PROT</name>
<dbReference type="InterPro" id="IPR023298">
    <property type="entry name" value="ATPase_P-typ_TM_dom_sf"/>
</dbReference>
<proteinExistence type="predicted"/>
<comment type="caution">
    <text evidence="3">The sequence shown here is derived from an EMBL/GenBank/DDBJ whole genome shotgun (WGS) entry which is preliminary data.</text>
</comment>
<feature type="transmembrane region" description="Helical" evidence="1">
    <location>
        <begin position="20"/>
        <end position="44"/>
    </location>
</feature>
<dbReference type="AlphaFoldDB" id="A0A080LXJ9"/>
<dbReference type="Gene3D" id="1.20.1110.10">
    <property type="entry name" value="Calcium-transporting ATPase, transmembrane domain"/>
    <property type="match status" value="1"/>
</dbReference>
<sequence length="65" mass="7379">MALEVALILLIDYTPLGNELLGTAPIPLEVWLFLLPWAAGMILLEEMRKYCARRRLARAGPEKTR</sequence>
<dbReference type="InterPro" id="IPR006068">
    <property type="entry name" value="ATPase_P-typ_cation-transptr_C"/>
</dbReference>
<gene>
    <name evidence="3" type="ORF">AW09_001310</name>
</gene>
<feature type="domain" description="Cation-transporting P-type ATPase C-terminal" evidence="2">
    <location>
        <begin position="1"/>
        <end position="50"/>
    </location>
</feature>
<evidence type="ECO:0000259" key="2">
    <source>
        <dbReference type="Pfam" id="PF00689"/>
    </source>
</evidence>
<dbReference type="Proteomes" id="UP000020077">
    <property type="component" value="Unassembled WGS sequence"/>
</dbReference>
<evidence type="ECO:0000313" key="3">
    <source>
        <dbReference type="EMBL" id="KFB73431.1"/>
    </source>
</evidence>
<reference evidence="3 4" key="1">
    <citation type="submission" date="2014-02" db="EMBL/GenBank/DDBJ databases">
        <title>Expanding our view of genomic diversity in Candidatus Accumulibacter clades.</title>
        <authorList>
            <person name="Skennerton C.T."/>
            <person name="Barr J.J."/>
            <person name="Slater F.R."/>
            <person name="Bond P.L."/>
            <person name="Tyson G.W."/>
        </authorList>
    </citation>
    <scope>NUCLEOTIDE SEQUENCE [LARGE SCALE GENOMIC DNA]</scope>
    <source>
        <strain evidence="4">BA-91</strain>
    </source>
</reference>
<accession>A0A080LXJ9</accession>
<keyword evidence="1" id="KW-0812">Transmembrane</keyword>
<protein>
    <recommendedName>
        <fullName evidence="2">Cation-transporting P-type ATPase C-terminal domain-containing protein</fullName>
    </recommendedName>
</protein>
<dbReference type="SUPFAM" id="SSF81665">
    <property type="entry name" value="Calcium ATPase, transmembrane domain M"/>
    <property type="match status" value="1"/>
</dbReference>